<dbReference type="PROSITE" id="PS01174">
    <property type="entry name" value="LIPASE_GDXG_SER"/>
    <property type="match status" value="1"/>
</dbReference>
<dbReference type="Gene3D" id="3.40.50.1820">
    <property type="entry name" value="alpha/beta hydrolase"/>
    <property type="match status" value="1"/>
</dbReference>
<dbReference type="Pfam" id="PF07859">
    <property type="entry name" value="Abhydrolase_3"/>
    <property type="match status" value="1"/>
</dbReference>
<dbReference type="SUPFAM" id="SSF53474">
    <property type="entry name" value="alpha/beta-Hydrolases"/>
    <property type="match status" value="1"/>
</dbReference>
<comment type="caution">
    <text evidence="5">The sequence shown here is derived from an EMBL/GenBank/DDBJ whole genome shotgun (WGS) entry which is preliminary data.</text>
</comment>
<dbReference type="InterPro" id="IPR050300">
    <property type="entry name" value="GDXG_lipolytic_enzyme"/>
</dbReference>
<keyword evidence="2 5" id="KW-0378">Hydrolase</keyword>
<name>A0A9P9EN11_9HYPO</name>
<dbReference type="PANTHER" id="PTHR48081">
    <property type="entry name" value="AB HYDROLASE SUPERFAMILY PROTEIN C4A8.06C"/>
    <property type="match status" value="1"/>
</dbReference>
<sequence length="302" mass="32471">MPSQESQAMEALYRRLNDLLASPGISPDIFGLIMEETATVSAEPTDVTYDEVQCPGTVRPAIWCKPLSASPSRVILYIHGGGFTGGSPACHRKLAAHLAKRAGCHAIVIDYRRSPEHQFPKQIDDVLATYDWLVNKRGIASKQIAFAGDSAGANLTVAVSLAARNRGLEVPASIIAFSPWIDMKLTSTTYQTHAHTDALVVQEAMQGLVGAYVGDASLDEPLIDLIHADLKGLPPMYITAGTAEVLQDDATRLADNARSAGVEVHVELVKDMQHVWVFMAGNAPEADSSLARAAAFIHSKFK</sequence>
<proteinExistence type="inferred from homology"/>
<dbReference type="InterPro" id="IPR013094">
    <property type="entry name" value="AB_hydrolase_3"/>
</dbReference>
<dbReference type="InterPro" id="IPR029058">
    <property type="entry name" value="AB_hydrolase_fold"/>
</dbReference>
<comment type="similarity">
    <text evidence="1">Belongs to the 'GDXG' lipolytic enzyme family.</text>
</comment>
<accession>A0A9P9EN11</accession>
<dbReference type="AlphaFoldDB" id="A0A9P9EN11"/>
<evidence type="ECO:0000256" key="3">
    <source>
        <dbReference type="PROSITE-ProRule" id="PRU10038"/>
    </source>
</evidence>
<dbReference type="GO" id="GO:0016787">
    <property type="term" value="F:hydrolase activity"/>
    <property type="evidence" value="ECO:0007669"/>
    <property type="project" value="UniProtKB-KW"/>
</dbReference>
<dbReference type="OrthoDB" id="2152029at2759"/>
<feature type="domain" description="Alpha/beta hydrolase fold-3" evidence="4">
    <location>
        <begin position="75"/>
        <end position="277"/>
    </location>
</feature>
<protein>
    <submittedName>
        <fullName evidence="5">Alpha/beta hydrolase fold-3</fullName>
    </submittedName>
</protein>
<gene>
    <name evidence="5" type="ORF">B0J13DRAFT_636468</name>
</gene>
<evidence type="ECO:0000313" key="6">
    <source>
        <dbReference type="Proteomes" id="UP000717696"/>
    </source>
</evidence>
<feature type="active site" evidence="3">
    <location>
        <position position="150"/>
    </location>
</feature>
<keyword evidence="6" id="KW-1185">Reference proteome</keyword>
<dbReference type="Proteomes" id="UP000717696">
    <property type="component" value="Unassembled WGS sequence"/>
</dbReference>
<dbReference type="PANTHER" id="PTHR48081:SF8">
    <property type="entry name" value="ALPHA_BETA HYDROLASE FOLD-3 DOMAIN-CONTAINING PROTEIN-RELATED"/>
    <property type="match status" value="1"/>
</dbReference>
<evidence type="ECO:0000259" key="4">
    <source>
        <dbReference type="Pfam" id="PF07859"/>
    </source>
</evidence>
<dbReference type="EMBL" id="JAGMUU010000011">
    <property type="protein sequence ID" value="KAH7142773.1"/>
    <property type="molecule type" value="Genomic_DNA"/>
</dbReference>
<dbReference type="InterPro" id="IPR033140">
    <property type="entry name" value="Lipase_GDXG_put_SER_AS"/>
</dbReference>
<evidence type="ECO:0000256" key="2">
    <source>
        <dbReference type="ARBA" id="ARBA00022801"/>
    </source>
</evidence>
<evidence type="ECO:0000313" key="5">
    <source>
        <dbReference type="EMBL" id="KAH7142773.1"/>
    </source>
</evidence>
<evidence type="ECO:0000256" key="1">
    <source>
        <dbReference type="ARBA" id="ARBA00010515"/>
    </source>
</evidence>
<organism evidence="5 6">
    <name type="scientific">Dactylonectria estremocensis</name>
    <dbReference type="NCBI Taxonomy" id="1079267"/>
    <lineage>
        <taxon>Eukaryota</taxon>
        <taxon>Fungi</taxon>
        <taxon>Dikarya</taxon>
        <taxon>Ascomycota</taxon>
        <taxon>Pezizomycotina</taxon>
        <taxon>Sordariomycetes</taxon>
        <taxon>Hypocreomycetidae</taxon>
        <taxon>Hypocreales</taxon>
        <taxon>Nectriaceae</taxon>
        <taxon>Dactylonectria</taxon>
    </lineage>
</organism>
<reference evidence="5" key="1">
    <citation type="journal article" date="2021" name="Nat. Commun.">
        <title>Genetic determinants of endophytism in the Arabidopsis root mycobiome.</title>
        <authorList>
            <person name="Mesny F."/>
            <person name="Miyauchi S."/>
            <person name="Thiergart T."/>
            <person name="Pickel B."/>
            <person name="Atanasova L."/>
            <person name="Karlsson M."/>
            <person name="Huettel B."/>
            <person name="Barry K.W."/>
            <person name="Haridas S."/>
            <person name="Chen C."/>
            <person name="Bauer D."/>
            <person name="Andreopoulos W."/>
            <person name="Pangilinan J."/>
            <person name="LaButti K."/>
            <person name="Riley R."/>
            <person name="Lipzen A."/>
            <person name="Clum A."/>
            <person name="Drula E."/>
            <person name="Henrissat B."/>
            <person name="Kohler A."/>
            <person name="Grigoriev I.V."/>
            <person name="Martin F.M."/>
            <person name="Hacquard S."/>
        </authorList>
    </citation>
    <scope>NUCLEOTIDE SEQUENCE</scope>
    <source>
        <strain evidence="5">MPI-CAGE-AT-0021</strain>
    </source>
</reference>